<feature type="region of interest" description="Disordered" evidence="1">
    <location>
        <begin position="1"/>
        <end position="66"/>
    </location>
</feature>
<comment type="caution">
    <text evidence="2">The sequence shown here is derived from an EMBL/GenBank/DDBJ whole genome shotgun (WGS) entry which is preliminary data.</text>
</comment>
<dbReference type="AlphaFoldDB" id="A0A4R5MJR7"/>
<organism evidence="2 3">
    <name type="scientific">Pedobacter changchengzhani</name>
    <dbReference type="NCBI Taxonomy" id="2529274"/>
    <lineage>
        <taxon>Bacteria</taxon>
        <taxon>Pseudomonadati</taxon>
        <taxon>Bacteroidota</taxon>
        <taxon>Sphingobacteriia</taxon>
        <taxon>Sphingobacteriales</taxon>
        <taxon>Sphingobacteriaceae</taxon>
        <taxon>Pedobacter</taxon>
    </lineage>
</organism>
<evidence type="ECO:0000313" key="3">
    <source>
        <dbReference type="Proteomes" id="UP000295668"/>
    </source>
</evidence>
<feature type="compositionally biased region" description="Acidic residues" evidence="1">
    <location>
        <begin position="36"/>
        <end position="48"/>
    </location>
</feature>
<sequence>MEDPKNQPQESQNPIIESNESEQSGLDKWNERLDENLETEDHNDELADENAKNFSEKFGSADQSAD</sequence>
<dbReference type="OrthoDB" id="772674at2"/>
<name>A0A4R5MJR7_9SPHI</name>
<proteinExistence type="predicted"/>
<protein>
    <submittedName>
        <fullName evidence="2">Uncharacterized protein</fullName>
    </submittedName>
</protein>
<feature type="compositionally biased region" description="Polar residues" evidence="1">
    <location>
        <begin position="1"/>
        <end position="24"/>
    </location>
</feature>
<gene>
    <name evidence="2" type="ORF">EZJ43_10990</name>
</gene>
<dbReference type="Proteomes" id="UP000295668">
    <property type="component" value="Unassembled WGS sequence"/>
</dbReference>
<accession>A0A4R5MJR7</accession>
<dbReference type="RefSeq" id="WP_133262765.1">
    <property type="nucleotide sequence ID" value="NZ_SJCY01000007.1"/>
</dbReference>
<dbReference type="EMBL" id="SJCY01000007">
    <property type="protein sequence ID" value="TDG35874.1"/>
    <property type="molecule type" value="Genomic_DNA"/>
</dbReference>
<reference evidence="2 3" key="1">
    <citation type="submission" date="2019-02" db="EMBL/GenBank/DDBJ databases">
        <title>Pedobacter sp. nov., a novel speices isolated from soil of pinguins habitat in Antarcitica.</title>
        <authorList>
            <person name="He R.-H."/>
        </authorList>
    </citation>
    <scope>NUCLEOTIDE SEQUENCE [LARGE SCALE GENOMIC DNA]</scope>
    <source>
        <strain evidence="2 3">E01020</strain>
    </source>
</reference>
<evidence type="ECO:0000256" key="1">
    <source>
        <dbReference type="SAM" id="MobiDB-lite"/>
    </source>
</evidence>
<keyword evidence="3" id="KW-1185">Reference proteome</keyword>
<evidence type="ECO:0000313" key="2">
    <source>
        <dbReference type="EMBL" id="TDG35874.1"/>
    </source>
</evidence>